<gene>
    <name evidence="2" type="ORF">OA238_118p0630</name>
</gene>
<proteinExistence type="predicted"/>
<evidence type="ECO:0000313" key="3">
    <source>
        <dbReference type="Proteomes" id="UP000004688"/>
    </source>
</evidence>
<keyword evidence="3" id="KW-1185">Reference proteome</keyword>
<sequence length="313" mass="33741">MQRFSSSALAVLCLLSALHSSPALSGEIASLTLAITDAVPEGLVEANRVMAHVRTQGNVTVEGLDPASSPQTVIEAALAQGANFIVVPWANLTSTCAALARLNSPCKPMVELDKPALVGRADTVTDLAELFEDRRLLRGTAIIWPPTDLLGSFLKWSGVPENQVPDVLSTERGFSYAFNNLFIPGQPQIWCPSVEAAVVALNTGKVDVVIGASHQVANILNRAQARTDLHTVANQTLAFKPSRGAWIALQEKLPRSDIKAVIDTSYQTAPKWQSDRADTIWRAALERAFDKQTDLHPFDLGNQITCAHNGPHN</sequence>
<dbReference type="HOGENOM" id="CLU_888058_0_0_5"/>
<dbReference type="Proteomes" id="UP000004688">
    <property type="component" value="Plasmid pOA238_118"/>
</dbReference>
<name>M9RXX3_9RHOB</name>
<dbReference type="RefSeq" id="WP_015497668.1">
    <property type="nucleotide sequence ID" value="NC_020909.1"/>
</dbReference>
<dbReference type="AlphaFoldDB" id="M9RXX3"/>
<feature type="signal peptide" evidence="1">
    <location>
        <begin position="1"/>
        <end position="25"/>
    </location>
</feature>
<geneLocation type="plasmid" evidence="2 3">
    <name>pOA238_118</name>
</geneLocation>
<evidence type="ECO:0000256" key="1">
    <source>
        <dbReference type="SAM" id="SignalP"/>
    </source>
</evidence>
<dbReference type="EMBL" id="CP003743">
    <property type="protein sequence ID" value="AGI74760.1"/>
    <property type="molecule type" value="Genomic_DNA"/>
</dbReference>
<keyword evidence="2" id="KW-0614">Plasmid</keyword>
<protein>
    <submittedName>
        <fullName evidence="2">Uncharacterized protein</fullName>
    </submittedName>
</protein>
<dbReference type="KEGG" id="oar:OA238_118p0630"/>
<keyword evidence="1" id="KW-0732">Signal</keyword>
<organism evidence="2 3">
    <name type="scientific">Octadecabacter arcticus 238</name>
    <dbReference type="NCBI Taxonomy" id="391616"/>
    <lineage>
        <taxon>Bacteria</taxon>
        <taxon>Pseudomonadati</taxon>
        <taxon>Pseudomonadota</taxon>
        <taxon>Alphaproteobacteria</taxon>
        <taxon>Rhodobacterales</taxon>
        <taxon>Roseobacteraceae</taxon>
        <taxon>Octadecabacter</taxon>
    </lineage>
</organism>
<evidence type="ECO:0000313" key="2">
    <source>
        <dbReference type="EMBL" id="AGI74760.1"/>
    </source>
</evidence>
<feature type="chain" id="PRO_5004102767" evidence="1">
    <location>
        <begin position="26"/>
        <end position="313"/>
    </location>
</feature>
<reference evidence="2 3" key="1">
    <citation type="journal article" date="2013" name="PLoS ONE">
        <title>Poles Apart: Arctic and Antarctic Octadecabacter strains Share High Genome Plasticity and a New Type of Xanthorhodopsin.</title>
        <authorList>
            <person name="Vollmers J."/>
            <person name="Voget S."/>
            <person name="Dietrich S."/>
            <person name="Gollnow K."/>
            <person name="Smits M."/>
            <person name="Meyer K."/>
            <person name="Brinkhoff T."/>
            <person name="Simon M."/>
            <person name="Daniel R."/>
        </authorList>
    </citation>
    <scope>NUCLEOTIDE SEQUENCE [LARGE SCALE GENOMIC DNA]</scope>
    <source>
        <strain evidence="2 3">238</strain>
        <plasmid evidence="3">Plasmid pOA238_118</plasmid>
    </source>
</reference>
<accession>M9RXX3</accession>